<comment type="caution">
    <text evidence="1">The sequence shown here is derived from an EMBL/GenBank/DDBJ whole genome shotgun (WGS) entry which is preliminary data.</text>
</comment>
<dbReference type="Proteomes" id="UP000433483">
    <property type="component" value="Unassembled WGS sequence"/>
</dbReference>
<gene>
    <name evidence="2" type="ORF">PF001_g28172</name>
    <name evidence="1" type="ORF">PF005_g26773</name>
</gene>
<keyword evidence="3" id="KW-1185">Reference proteome</keyword>
<reference evidence="3 4" key="1">
    <citation type="submission" date="2018-08" db="EMBL/GenBank/DDBJ databases">
        <title>Genomic investigation of the strawberry pathogen Phytophthora fragariae indicates pathogenicity is determined by transcriptional variation in three key races.</title>
        <authorList>
            <person name="Adams T.M."/>
            <person name="Armitage A.D."/>
            <person name="Sobczyk M.K."/>
            <person name="Bates H.J."/>
            <person name="Dunwell J.M."/>
            <person name="Nellist C.F."/>
            <person name="Harrison R.J."/>
        </authorList>
    </citation>
    <scope>NUCLEOTIDE SEQUENCE [LARGE SCALE GENOMIC DNA]</scope>
    <source>
        <strain evidence="2 4">A4</strain>
        <strain evidence="1 3">NOV-27</strain>
    </source>
</reference>
<evidence type="ECO:0000313" key="4">
    <source>
        <dbReference type="Proteomes" id="UP000437068"/>
    </source>
</evidence>
<name>A0A6A3VU35_9STRA</name>
<evidence type="ECO:0000313" key="1">
    <source>
        <dbReference type="EMBL" id="KAE9172294.1"/>
    </source>
</evidence>
<dbReference type="EMBL" id="QXGB01003178">
    <property type="protein sequence ID" value="KAE9172294.1"/>
    <property type="molecule type" value="Genomic_DNA"/>
</dbReference>
<dbReference type="AlphaFoldDB" id="A0A6A3VU35"/>
<protein>
    <submittedName>
        <fullName evidence="1">Uncharacterized protein</fullName>
    </submittedName>
</protein>
<organism evidence="1 3">
    <name type="scientific">Phytophthora fragariae</name>
    <dbReference type="NCBI Taxonomy" id="53985"/>
    <lineage>
        <taxon>Eukaryota</taxon>
        <taxon>Sar</taxon>
        <taxon>Stramenopiles</taxon>
        <taxon>Oomycota</taxon>
        <taxon>Peronosporomycetes</taxon>
        <taxon>Peronosporales</taxon>
        <taxon>Peronosporaceae</taxon>
        <taxon>Phytophthora</taxon>
    </lineage>
</organism>
<dbReference type="Proteomes" id="UP000437068">
    <property type="component" value="Unassembled WGS sequence"/>
</dbReference>
<evidence type="ECO:0000313" key="2">
    <source>
        <dbReference type="EMBL" id="KAE9271903.1"/>
    </source>
</evidence>
<proteinExistence type="predicted"/>
<accession>A0A6A3VU35</accession>
<evidence type="ECO:0000313" key="3">
    <source>
        <dbReference type="Proteomes" id="UP000433483"/>
    </source>
</evidence>
<dbReference type="OrthoDB" id="95749at2759"/>
<sequence>MPPNIFTSSISTSVTLRNDYVITNFAKGNADIFPINKPATNSAMHKLRVIYTTGIIMEYPNPESHTCFSIGKCDNWHPALMVAWFDLPTDRFAMFFEDDNCYSGEGYYMHQSELGDIDGEYGFKKTQPIRSMMMGVKQDATNSQTLGSESIDRGCWGTPLIGRIQIPMVYESAAASANKTTFNTSAEIEWVEDRDSAGGLSANWSDALPEGTGN</sequence>
<dbReference type="EMBL" id="QXGE01004117">
    <property type="protein sequence ID" value="KAE9271903.1"/>
    <property type="molecule type" value="Genomic_DNA"/>
</dbReference>